<proteinExistence type="predicted"/>
<organism evidence="2 3">
    <name type="scientific">Paratrimastix pyriformis</name>
    <dbReference type="NCBI Taxonomy" id="342808"/>
    <lineage>
        <taxon>Eukaryota</taxon>
        <taxon>Metamonada</taxon>
        <taxon>Preaxostyla</taxon>
        <taxon>Paratrimastigidae</taxon>
        <taxon>Paratrimastix</taxon>
    </lineage>
</organism>
<sequence>MASGRLASPQPALVAGTPSPLPPPVSTTTPHVFPISPPPPPSTPGSPSGGGGAQLRHRSSPFAFSAAPLFGGNIPTRGRPGSNPFALGQQTDAFGGTAFPHLGAALASPSSQETPPPPPQVQPSPPPTAPQEPERRPADGEQEGTDKDR</sequence>
<reference evidence="2" key="1">
    <citation type="journal article" date="2022" name="bioRxiv">
        <title>Genomics of Preaxostyla Flagellates Illuminates Evolutionary Transitions and the Path Towards Mitochondrial Loss.</title>
        <authorList>
            <person name="Novak L.V.F."/>
            <person name="Treitli S.C."/>
            <person name="Pyrih J."/>
            <person name="Halakuc P."/>
            <person name="Pipaliya S.V."/>
            <person name="Vacek V."/>
            <person name="Brzon O."/>
            <person name="Soukal P."/>
            <person name="Eme L."/>
            <person name="Dacks J.B."/>
            <person name="Karnkowska A."/>
            <person name="Elias M."/>
            <person name="Hampl V."/>
        </authorList>
    </citation>
    <scope>NUCLEOTIDE SEQUENCE</scope>
    <source>
        <strain evidence="2">RCP-MX</strain>
    </source>
</reference>
<gene>
    <name evidence="2" type="ORF">PAPYR_1684</name>
</gene>
<feature type="compositionally biased region" description="Basic and acidic residues" evidence="1">
    <location>
        <begin position="132"/>
        <end position="149"/>
    </location>
</feature>
<name>A0ABQ8US78_9EUKA</name>
<accession>A0ABQ8US78</accession>
<dbReference type="Proteomes" id="UP001141327">
    <property type="component" value="Unassembled WGS sequence"/>
</dbReference>
<dbReference type="EMBL" id="JAPMOS010000005">
    <property type="protein sequence ID" value="KAJ4461980.1"/>
    <property type="molecule type" value="Genomic_DNA"/>
</dbReference>
<feature type="compositionally biased region" description="Pro residues" evidence="1">
    <location>
        <begin position="114"/>
        <end position="130"/>
    </location>
</feature>
<protein>
    <submittedName>
        <fullName evidence="2">Uncharacterized protein</fullName>
    </submittedName>
</protein>
<evidence type="ECO:0000256" key="1">
    <source>
        <dbReference type="SAM" id="MobiDB-lite"/>
    </source>
</evidence>
<feature type="compositionally biased region" description="Pro residues" evidence="1">
    <location>
        <begin position="35"/>
        <end position="44"/>
    </location>
</feature>
<evidence type="ECO:0000313" key="3">
    <source>
        <dbReference type="Proteomes" id="UP001141327"/>
    </source>
</evidence>
<keyword evidence="3" id="KW-1185">Reference proteome</keyword>
<feature type="region of interest" description="Disordered" evidence="1">
    <location>
        <begin position="1"/>
        <end position="149"/>
    </location>
</feature>
<comment type="caution">
    <text evidence="2">The sequence shown here is derived from an EMBL/GenBank/DDBJ whole genome shotgun (WGS) entry which is preliminary data.</text>
</comment>
<evidence type="ECO:0000313" key="2">
    <source>
        <dbReference type="EMBL" id="KAJ4461980.1"/>
    </source>
</evidence>